<feature type="chain" id="PRO_5041465990" evidence="2">
    <location>
        <begin position="29"/>
        <end position="115"/>
    </location>
</feature>
<accession>A0AA38PVG0</accession>
<evidence type="ECO:0000256" key="2">
    <source>
        <dbReference type="SAM" id="SignalP"/>
    </source>
</evidence>
<sequence length="115" mass="11656">MKFFASSISSFLFIIIIIMTLTITTVNAATDAEKACGFVKKVGTPCTVKLDRGHTLTGTCQKKSGVKVFRHRTCVPNTGSGTSTTGSTDDTSSSAGAGASTDTSSSSSSTTGSGS</sequence>
<reference evidence="3" key="1">
    <citation type="submission" date="2022-08" db="EMBL/GenBank/DDBJ databases">
        <authorList>
            <consortium name="DOE Joint Genome Institute"/>
            <person name="Min B."/>
            <person name="Riley R."/>
            <person name="Sierra-Patev S."/>
            <person name="Naranjo-Ortiz M."/>
            <person name="Looney B."/>
            <person name="Konkel Z."/>
            <person name="Slot J.C."/>
            <person name="Sakamoto Y."/>
            <person name="Steenwyk J.L."/>
            <person name="Rokas A."/>
            <person name="Carro J."/>
            <person name="Camarero S."/>
            <person name="Ferreira P."/>
            <person name="Molpeceres G."/>
            <person name="Ruiz-Duenas F.J."/>
            <person name="Serrano A."/>
            <person name="Henrissat B."/>
            <person name="Drula E."/>
            <person name="Hughes K.W."/>
            <person name="Mata J.L."/>
            <person name="Ishikawa N.K."/>
            <person name="Vargas-Isla R."/>
            <person name="Ushijima S."/>
            <person name="Smith C.A."/>
            <person name="Ahrendt S."/>
            <person name="Andreopoulos W."/>
            <person name="He G."/>
            <person name="Labutti K."/>
            <person name="Lipzen A."/>
            <person name="Ng V."/>
            <person name="Sandor L."/>
            <person name="Barry K."/>
            <person name="Martinez A.T."/>
            <person name="Xiao Y."/>
            <person name="Gibbons J.G."/>
            <person name="Terashima K."/>
            <person name="Hibbett D.S."/>
            <person name="Grigoriev I.V."/>
        </authorList>
    </citation>
    <scope>NUCLEOTIDE SEQUENCE</scope>
    <source>
        <strain evidence="3">TFB7829</strain>
    </source>
</reference>
<evidence type="ECO:0000313" key="3">
    <source>
        <dbReference type="EMBL" id="KAJ3982307.1"/>
    </source>
</evidence>
<gene>
    <name evidence="3" type="ORF">F5890DRAFT_383225</name>
</gene>
<keyword evidence="2" id="KW-0732">Signal</keyword>
<feature type="signal peptide" evidence="2">
    <location>
        <begin position="1"/>
        <end position="28"/>
    </location>
</feature>
<proteinExistence type="predicted"/>
<feature type="region of interest" description="Disordered" evidence="1">
    <location>
        <begin position="73"/>
        <end position="115"/>
    </location>
</feature>
<dbReference type="AlphaFoldDB" id="A0AA38PVG0"/>
<name>A0AA38PVG0_9AGAR</name>
<dbReference type="Proteomes" id="UP001163850">
    <property type="component" value="Unassembled WGS sequence"/>
</dbReference>
<protein>
    <submittedName>
        <fullName evidence="3">Uncharacterized protein</fullName>
    </submittedName>
</protein>
<feature type="compositionally biased region" description="Low complexity" evidence="1">
    <location>
        <begin position="78"/>
        <end position="115"/>
    </location>
</feature>
<evidence type="ECO:0000256" key="1">
    <source>
        <dbReference type="SAM" id="MobiDB-lite"/>
    </source>
</evidence>
<comment type="caution">
    <text evidence="3">The sequence shown here is derived from an EMBL/GenBank/DDBJ whole genome shotgun (WGS) entry which is preliminary data.</text>
</comment>
<dbReference type="EMBL" id="MU802068">
    <property type="protein sequence ID" value="KAJ3982307.1"/>
    <property type="molecule type" value="Genomic_DNA"/>
</dbReference>
<evidence type="ECO:0000313" key="4">
    <source>
        <dbReference type="Proteomes" id="UP001163850"/>
    </source>
</evidence>
<organism evidence="3 4">
    <name type="scientific">Lentinula detonsa</name>
    <dbReference type="NCBI Taxonomy" id="2804962"/>
    <lineage>
        <taxon>Eukaryota</taxon>
        <taxon>Fungi</taxon>
        <taxon>Dikarya</taxon>
        <taxon>Basidiomycota</taxon>
        <taxon>Agaricomycotina</taxon>
        <taxon>Agaricomycetes</taxon>
        <taxon>Agaricomycetidae</taxon>
        <taxon>Agaricales</taxon>
        <taxon>Marasmiineae</taxon>
        <taxon>Omphalotaceae</taxon>
        <taxon>Lentinula</taxon>
    </lineage>
</organism>